<name>A0A7S4UB35_9DINO</name>
<evidence type="ECO:0000313" key="2">
    <source>
        <dbReference type="EMBL" id="CAE4565672.1"/>
    </source>
</evidence>
<organism evidence="2">
    <name type="scientific">Alexandrium monilatum</name>
    <dbReference type="NCBI Taxonomy" id="311494"/>
    <lineage>
        <taxon>Eukaryota</taxon>
        <taxon>Sar</taxon>
        <taxon>Alveolata</taxon>
        <taxon>Dinophyceae</taxon>
        <taxon>Gonyaulacales</taxon>
        <taxon>Pyrocystaceae</taxon>
        <taxon>Alexandrium</taxon>
    </lineage>
</organism>
<keyword evidence="1" id="KW-0732">Signal</keyword>
<feature type="signal peptide" evidence="1">
    <location>
        <begin position="1"/>
        <end position="19"/>
    </location>
</feature>
<dbReference type="AlphaFoldDB" id="A0A7S4UB35"/>
<reference evidence="2" key="1">
    <citation type="submission" date="2021-01" db="EMBL/GenBank/DDBJ databases">
        <authorList>
            <person name="Corre E."/>
            <person name="Pelletier E."/>
            <person name="Niang G."/>
            <person name="Scheremetjew M."/>
            <person name="Finn R."/>
            <person name="Kale V."/>
            <person name="Holt S."/>
            <person name="Cochrane G."/>
            <person name="Meng A."/>
            <person name="Brown T."/>
            <person name="Cohen L."/>
        </authorList>
    </citation>
    <scope>NUCLEOTIDE SEQUENCE</scope>
    <source>
        <strain evidence="2">CCMP3105</strain>
    </source>
</reference>
<sequence>MIKTSTAAVLLLAHSTSMALSTAQLRAASTPGHTPTSRKDVDTTIMLQTVVRPLSVPRKEVTRAAAAELPPDVAGLLPELQGEALGKPAATKNTVAWQVVTASAMATSEARLGFTSILLLMLAGLRLTLQLWQKRSRPFSATLPASEPTGEEQRHEAQEAQELAVEELAEPTVLLPPPLPPPPRPRLQVVGAKFTVGDTLLTGSRGPTLSVDLPSTPACWPLRAVLSRPDEDGPWTSLELTVDIPAACELPPLIACSLVSCLPHTGGTPFRCFDTRQPQVSPADSMGGTGAPEVAADGSPWFFMHNGGGCLLASISRTGSGCEVRHQNGLFWEVELHDVEADDDEPWLVVSRLGQPIGQASRFQRQGETTLRLETLPEAKSPDSALLLTCMLAVATLRA</sequence>
<accession>A0A7S4UB35</accession>
<proteinExistence type="predicted"/>
<dbReference type="EMBL" id="HBNR01008048">
    <property type="protein sequence ID" value="CAE4565672.1"/>
    <property type="molecule type" value="Transcribed_RNA"/>
</dbReference>
<evidence type="ECO:0000256" key="1">
    <source>
        <dbReference type="SAM" id="SignalP"/>
    </source>
</evidence>
<gene>
    <name evidence="2" type="ORF">AMON00008_LOCUS5291</name>
</gene>
<protein>
    <submittedName>
        <fullName evidence="2">Uncharacterized protein</fullName>
    </submittedName>
</protein>
<feature type="chain" id="PRO_5031235985" evidence="1">
    <location>
        <begin position="20"/>
        <end position="399"/>
    </location>
</feature>